<evidence type="ECO:0000256" key="4">
    <source>
        <dbReference type="ARBA" id="ARBA00023136"/>
    </source>
</evidence>
<feature type="transmembrane region" description="Helical" evidence="7">
    <location>
        <begin position="225"/>
        <end position="245"/>
    </location>
</feature>
<feature type="transmembrane region" description="Helical" evidence="7">
    <location>
        <begin position="67"/>
        <end position="90"/>
    </location>
</feature>
<evidence type="ECO:0000256" key="1">
    <source>
        <dbReference type="ARBA" id="ARBA00004141"/>
    </source>
</evidence>
<dbReference type="InterPro" id="IPR052337">
    <property type="entry name" value="SAT4-like"/>
</dbReference>
<keyword evidence="10" id="KW-1185">Reference proteome</keyword>
<dbReference type="InParanoid" id="F0XKX8"/>
<dbReference type="GO" id="GO:0016020">
    <property type="term" value="C:membrane"/>
    <property type="evidence" value="ECO:0007669"/>
    <property type="project" value="UniProtKB-SubCell"/>
</dbReference>
<dbReference type="STRING" id="655863.F0XKX8"/>
<dbReference type="PANTHER" id="PTHR33048">
    <property type="entry name" value="PTH11-LIKE INTEGRAL MEMBRANE PROTEIN (AFU_ORTHOLOGUE AFUA_5G11245)"/>
    <property type="match status" value="1"/>
</dbReference>
<evidence type="ECO:0000256" key="7">
    <source>
        <dbReference type="SAM" id="Phobius"/>
    </source>
</evidence>
<gene>
    <name evidence="9" type="ORF">CMQ_8132</name>
</gene>
<dbReference type="GeneID" id="25981754"/>
<evidence type="ECO:0000259" key="8">
    <source>
        <dbReference type="Pfam" id="PF20684"/>
    </source>
</evidence>
<evidence type="ECO:0000256" key="5">
    <source>
        <dbReference type="ARBA" id="ARBA00038359"/>
    </source>
</evidence>
<keyword evidence="4 7" id="KW-0472">Membrane</keyword>
<comment type="similarity">
    <text evidence="5">Belongs to the SAT4 family.</text>
</comment>
<feature type="transmembrane region" description="Helical" evidence="7">
    <location>
        <begin position="110"/>
        <end position="132"/>
    </location>
</feature>
<evidence type="ECO:0000256" key="2">
    <source>
        <dbReference type="ARBA" id="ARBA00022692"/>
    </source>
</evidence>
<dbReference type="RefSeq" id="XP_014171148.1">
    <property type="nucleotide sequence ID" value="XM_014315673.1"/>
</dbReference>
<dbReference type="PANTHER" id="PTHR33048:SF163">
    <property type="entry name" value="INTEGRAL MEMBRANE PROTEIN (AFU_ORTHOLOGUE AFUA_8G05510)"/>
    <property type="match status" value="1"/>
</dbReference>
<evidence type="ECO:0000256" key="6">
    <source>
        <dbReference type="SAM" id="MobiDB-lite"/>
    </source>
</evidence>
<dbReference type="OrthoDB" id="5329176at2759"/>
<sequence length="414" mass="45213">MSNTKCPLGDFGPAPDGLDLCANKNATIIGPVVVVLVISFGAVAVRISCRYSIARKNSRGFLAVDDYLVIAALIMAVSMGICCFIGVQFGGGQHLWAITVSKFDDLWKTLFAFILIYVAGVSLTKASIMLFYRRLFGSSTAWWVVFTLIGGYFVAITVTALAACQPLSYFWGKYTDPNATGSCIDTPKFFLINGICAMLIDVLILVVPLPTIYGLNMPPGKKAMVSGILLLGSFVVRIIALDHFTKDEDVVWAMAEVFVWSCCEPCVGIVCACLPTYGPLFARFKWFRQVSYKASFPPTGKGAERSNVLITIGGSRQPATTGNVTTKSSGWSRLTRGNDTSKQSSVFRSRPDEDEVELTTNIQGSKRPERDAYGAHVDEIARSTTQASDSDGDEQKNMQVLVKTDVRWEVESRK</sequence>
<dbReference type="HOGENOM" id="CLU_028200_0_0_1"/>
<feature type="compositionally biased region" description="Polar residues" evidence="6">
    <location>
        <begin position="319"/>
        <end position="347"/>
    </location>
</feature>
<dbReference type="AlphaFoldDB" id="F0XKX8"/>
<evidence type="ECO:0000313" key="9">
    <source>
        <dbReference type="EMBL" id="EFX01666.1"/>
    </source>
</evidence>
<organism evidence="10">
    <name type="scientific">Grosmannia clavigera (strain kw1407 / UAMH 11150)</name>
    <name type="common">Blue stain fungus</name>
    <name type="synonym">Graphiocladiella clavigera</name>
    <dbReference type="NCBI Taxonomy" id="655863"/>
    <lineage>
        <taxon>Eukaryota</taxon>
        <taxon>Fungi</taxon>
        <taxon>Dikarya</taxon>
        <taxon>Ascomycota</taxon>
        <taxon>Pezizomycotina</taxon>
        <taxon>Sordariomycetes</taxon>
        <taxon>Sordariomycetidae</taxon>
        <taxon>Ophiostomatales</taxon>
        <taxon>Ophiostomataceae</taxon>
        <taxon>Leptographium</taxon>
    </lineage>
</organism>
<protein>
    <submittedName>
        <fullName evidence="9">Pth11-like integral membrane protein</fullName>
    </submittedName>
</protein>
<dbReference type="InterPro" id="IPR049326">
    <property type="entry name" value="Rhodopsin_dom_fungi"/>
</dbReference>
<evidence type="ECO:0000313" key="10">
    <source>
        <dbReference type="Proteomes" id="UP000007796"/>
    </source>
</evidence>
<proteinExistence type="inferred from homology"/>
<feature type="transmembrane region" description="Helical" evidence="7">
    <location>
        <begin position="257"/>
        <end position="278"/>
    </location>
</feature>
<dbReference type="Proteomes" id="UP000007796">
    <property type="component" value="Unassembled WGS sequence"/>
</dbReference>
<comment type="subcellular location">
    <subcellularLocation>
        <location evidence="1">Membrane</location>
        <topology evidence="1">Multi-pass membrane protein</topology>
    </subcellularLocation>
</comment>
<dbReference type="eggNOG" id="ENOG502RY2N">
    <property type="taxonomic scope" value="Eukaryota"/>
</dbReference>
<reference evidence="9 10" key="1">
    <citation type="journal article" date="2011" name="Proc. Natl. Acad. Sci. U.S.A.">
        <title>Genome and transcriptome analyses of the mountain pine beetle-fungal symbiont Grosmannia clavigera, a lodgepole pine pathogen.</title>
        <authorList>
            <person name="DiGuistini S."/>
            <person name="Wang Y."/>
            <person name="Liao N.Y."/>
            <person name="Taylor G."/>
            <person name="Tanguay P."/>
            <person name="Feau N."/>
            <person name="Henrissat B."/>
            <person name="Chan S.K."/>
            <person name="Hesse-Orce U."/>
            <person name="Alamouti S.M."/>
            <person name="Tsui C.K.M."/>
            <person name="Docking R.T."/>
            <person name="Levasseur A."/>
            <person name="Haridas S."/>
            <person name="Robertson G."/>
            <person name="Birol I."/>
            <person name="Holt R.A."/>
            <person name="Marra M.A."/>
            <person name="Hamelin R.C."/>
            <person name="Hirst M."/>
            <person name="Jones S.J.M."/>
            <person name="Bohlmann J."/>
            <person name="Breuil C."/>
        </authorList>
    </citation>
    <scope>NUCLEOTIDE SEQUENCE [LARGE SCALE GENOMIC DNA]</scope>
    <source>
        <strain evidence="10">kw1407 / UAMH 11150</strain>
    </source>
</reference>
<feature type="region of interest" description="Disordered" evidence="6">
    <location>
        <begin position="319"/>
        <end position="400"/>
    </location>
</feature>
<feature type="transmembrane region" description="Helical" evidence="7">
    <location>
        <begin position="144"/>
        <end position="169"/>
    </location>
</feature>
<evidence type="ECO:0000256" key="3">
    <source>
        <dbReference type="ARBA" id="ARBA00022989"/>
    </source>
</evidence>
<feature type="transmembrane region" description="Helical" evidence="7">
    <location>
        <begin position="28"/>
        <end position="47"/>
    </location>
</feature>
<feature type="transmembrane region" description="Helical" evidence="7">
    <location>
        <begin position="189"/>
        <end position="213"/>
    </location>
</feature>
<dbReference type="EMBL" id="GL629788">
    <property type="protein sequence ID" value="EFX01666.1"/>
    <property type="molecule type" value="Genomic_DNA"/>
</dbReference>
<name>F0XKX8_GROCL</name>
<feature type="compositionally biased region" description="Basic and acidic residues" evidence="6">
    <location>
        <begin position="366"/>
        <end position="381"/>
    </location>
</feature>
<dbReference type="Pfam" id="PF20684">
    <property type="entry name" value="Fung_rhodopsin"/>
    <property type="match status" value="1"/>
</dbReference>
<accession>F0XKX8</accession>
<feature type="domain" description="Rhodopsin" evidence="8">
    <location>
        <begin position="54"/>
        <end position="283"/>
    </location>
</feature>
<keyword evidence="2 7" id="KW-0812">Transmembrane</keyword>
<keyword evidence="3 7" id="KW-1133">Transmembrane helix</keyword>